<dbReference type="EMBL" id="KV454208">
    <property type="protein sequence ID" value="ODQ61697.1"/>
    <property type="molecule type" value="Genomic_DNA"/>
</dbReference>
<evidence type="ECO:0000313" key="2">
    <source>
        <dbReference type="Proteomes" id="UP000094112"/>
    </source>
</evidence>
<dbReference type="InterPro" id="IPR052523">
    <property type="entry name" value="Trichothecene_AcTrans"/>
</dbReference>
<dbReference type="InterPro" id="IPR016181">
    <property type="entry name" value="Acyl_CoA_acyltransferase"/>
</dbReference>
<dbReference type="STRING" id="683960.A0A1E3P9Y4"/>
<dbReference type="PANTHER" id="PTHR42791:SF1">
    <property type="entry name" value="N-ACETYLTRANSFERASE DOMAIN-CONTAINING PROTEIN"/>
    <property type="match status" value="1"/>
</dbReference>
<protein>
    <recommendedName>
        <fullName evidence="3">N-acetyltransferase domain-containing protein</fullName>
    </recommendedName>
</protein>
<dbReference type="AlphaFoldDB" id="A0A1E3P9Y4"/>
<gene>
    <name evidence="1" type="ORF">WICANDRAFT_59780</name>
</gene>
<dbReference type="SUPFAM" id="SSF55729">
    <property type="entry name" value="Acyl-CoA N-acyltransferases (Nat)"/>
    <property type="match status" value="1"/>
</dbReference>
<name>A0A1E3P9Y4_WICAA</name>
<dbReference type="RefSeq" id="XP_019040904.1">
    <property type="nucleotide sequence ID" value="XM_019182872.1"/>
</dbReference>
<organism evidence="1 2">
    <name type="scientific">Wickerhamomyces anomalus (strain ATCC 58044 / CBS 1984 / NCYC 433 / NRRL Y-366-8)</name>
    <name type="common">Yeast</name>
    <name type="synonym">Hansenula anomala</name>
    <dbReference type="NCBI Taxonomy" id="683960"/>
    <lineage>
        <taxon>Eukaryota</taxon>
        <taxon>Fungi</taxon>
        <taxon>Dikarya</taxon>
        <taxon>Ascomycota</taxon>
        <taxon>Saccharomycotina</taxon>
        <taxon>Saccharomycetes</taxon>
        <taxon>Phaffomycetales</taxon>
        <taxon>Wickerhamomycetaceae</taxon>
        <taxon>Wickerhamomyces</taxon>
    </lineage>
</organism>
<sequence>MLPYEHTNDVERVASILTDAFLPMKFDHYLCEGKVDREECYDAFVETVERYLENGGYVVQSSDFSAVAILSGPEKFINSYRDDSQGRMKKVKQLFDDAAEKYLGKQKFWYLSYLARDPSSDTKGAVSAVVRPFMEDAKKKGIPFALEAVGDRAKQVYEHWGFKTVEVLRVGEGEVDAENKPDPNGEGMEVYYMIYNL</sequence>
<evidence type="ECO:0008006" key="3">
    <source>
        <dbReference type="Google" id="ProtNLM"/>
    </source>
</evidence>
<reference evidence="1 2" key="1">
    <citation type="journal article" date="2016" name="Proc. Natl. Acad. Sci. U.S.A.">
        <title>Comparative genomics of biotechnologically important yeasts.</title>
        <authorList>
            <person name="Riley R."/>
            <person name="Haridas S."/>
            <person name="Wolfe K.H."/>
            <person name="Lopes M.R."/>
            <person name="Hittinger C.T."/>
            <person name="Goeker M."/>
            <person name="Salamov A.A."/>
            <person name="Wisecaver J.H."/>
            <person name="Long T.M."/>
            <person name="Calvey C.H."/>
            <person name="Aerts A.L."/>
            <person name="Barry K.W."/>
            <person name="Choi C."/>
            <person name="Clum A."/>
            <person name="Coughlan A.Y."/>
            <person name="Deshpande S."/>
            <person name="Douglass A.P."/>
            <person name="Hanson S.J."/>
            <person name="Klenk H.-P."/>
            <person name="LaButti K.M."/>
            <person name="Lapidus A."/>
            <person name="Lindquist E.A."/>
            <person name="Lipzen A.M."/>
            <person name="Meier-Kolthoff J.P."/>
            <person name="Ohm R.A."/>
            <person name="Otillar R.P."/>
            <person name="Pangilinan J.L."/>
            <person name="Peng Y."/>
            <person name="Rokas A."/>
            <person name="Rosa C.A."/>
            <person name="Scheuner C."/>
            <person name="Sibirny A.A."/>
            <person name="Slot J.C."/>
            <person name="Stielow J.B."/>
            <person name="Sun H."/>
            <person name="Kurtzman C.P."/>
            <person name="Blackwell M."/>
            <person name="Grigoriev I.V."/>
            <person name="Jeffries T.W."/>
        </authorList>
    </citation>
    <scope>NUCLEOTIDE SEQUENCE [LARGE SCALE GENOMIC DNA]</scope>
    <source>
        <strain evidence="2">ATCC 58044 / CBS 1984 / NCYC 433 / NRRL Y-366-8</strain>
    </source>
</reference>
<keyword evidence="2" id="KW-1185">Reference proteome</keyword>
<dbReference type="PANTHER" id="PTHR42791">
    <property type="entry name" value="GNAT FAMILY ACETYLTRANSFERASE"/>
    <property type="match status" value="1"/>
</dbReference>
<evidence type="ECO:0000313" key="1">
    <source>
        <dbReference type="EMBL" id="ODQ61697.1"/>
    </source>
</evidence>
<dbReference type="OrthoDB" id="3980293at2759"/>
<dbReference type="GeneID" id="30200118"/>
<proteinExistence type="predicted"/>
<dbReference type="Gene3D" id="3.40.630.30">
    <property type="match status" value="1"/>
</dbReference>
<dbReference type="Proteomes" id="UP000094112">
    <property type="component" value="Unassembled WGS sequence"/>
</dbReference>
<accession>A0A1E3P9Y4</accession>